<sequence length="224" mass="25480">MSNTLIYANNIYKEYKDNLVILDNVNLEIKKNNFYSIVGKSGAGKSTLLHLLGLLDIPDKGEIYINGKQTSNLKPKEAAFLRMSTIGFVFQSYHLNNLLKANENVMLPMYVNPKYNYHDMEIRADELLKLVGLEHRKHHFPNELSGGEQQRIAIARALANDPDCILADEPTGNLDKENESNIFNIFKELVNIGKSVVVISHNESVKNYTDTIYELKNGELEEKH</sequence>
<dbReference type="AlphaFoldDB" id="A0A9W7UQT0"/>
<dbReference type="Gene3D" id="3.40.50.300">
    <property type="entry name" value="P-loop containing nucleotide triphosphate hydrolases"/>
    <property type="match status" value="1"/>
</dbReference>
<dbReference type="InterPro" id="IPR015854">
    <property type="entry name" value="ABC_transpr_LolD-like"/>
</dbReference>
<dbReference type="PROSITE" id="PS00211">
    <property type="entry name" value="ABC_TRANSPORTER_1"/>
    <property type="match status" value="1"/>
</dbReference>
<dbReference type="InterPro" id="IPR017871">
    <property type="entry name" value="ABC_transporter-like_CS"/>
</dbReference>
<evidence type="ECO:0000256" key="1">
    <source>
        <dbReference type="ARBA" id="ARBA00005417"/>
    </source>
</evidence>
<gene>
    <name evidence="6" type="ORF">DX932_17400</name>
</gene>
<reference evidence="6 7" key="1">
    <citation type="submission" date="2018-08" db="EMBL/GenBank/DDBJ databases">
        <title>Bacillus phenotypic plasticity.</title>
        <authorList>
            <person name="Hurtado E."/>
        </authorList>
    </citation>
    <scope>NUCLEOTIDE SEQUENCE [LARGE SCALE GENOMIC DNA]</scope>
    <source>
        <strain evidence="6 7">111b</strain>
    </source>
</reference>
<dbReference type="GO" id="GO:0005524">
    <property type="term" value="F:ATP binding"/>
    <property type="evidence" value="ECO:0007669"/>
    <property type="project" value="UniProtKB-KW"/>
</dbReference>
<dbReference type="SMART" id="SM00382">
    <property type="entry name" value="AAA"/>
    <property type="match status" value="1"/>
</dbReference>
<dbReference type="EMBL" id="QSMZ01000014">
    <property type="protein sequence ID" value="KAA6462755.1"/>
    <property type="molecule type" value="Genomic_DNA"/>
</dbReference>
<dbReference type="CDD" id="cd03255">
    <property type="entry name" value="ABC_MJ0796_LolCDE_FtsE"/>
    <property type="match status" value="1"/>
</dbReference>
<feature type="domain" description="ABC transporter" evidence="5">
    <location>
        <begin position="6"/>
        <end position="224"/>
    </location>
</feature>
<dbReference type="RefSeq" id="WP_000072424.1">
    <property type="nucleotide sequence ID" value="NZ_QSMZ01000014.1"/>
</dbReference>
<dbReference type="InterPro" id="IPR027417">
    <property type="entry name" value="P-loop_NTPase"/>
</dbReference>
<comment type="similarity">
    <text evidence="1">Belongs to the ABC transporter superfamily.</text>
</comment>
<dbReference type="PANTHER" id="PTHR24220:SF86">
    <property type="entry name" value="ABC TRANSPORTER ABCH.1"/>
    <property type="match status" value="1"/>
</dbReference>
<evidence type="ECO:0000256" key="3">
    <source>
        <dbReference type="ARBA" id="ARBA00022741"/>
    </source>
</evidence>
<keyword evidence="4 6" id="KW-0067">ATP-binding</keyword>
<dbReference type="InterPro" id="IPR003439">
    <property type="entry name" value="ABC_transporter-like_ATP-bd"/>
</dbReference>
<evidence type="ECO:0000259" key="5">
    <source>
        <dbReference type="PROSITE" id="PS50893"/>
    </source>
</evidence>
<keyword evidence="3" id="KW-0547">Nucleotide-binding</keyword>
<evidence type="ECO:0000256" key="4">
    <source>
        <dbReference type="ARBA" id="ARBA00022840"/>
    </source>
</evidence>
<comment type="caution">
    <text evidence="6">The sequence shown here is derived from an EMBL/GenBank/DDBJ whole genome shotgun (WGS) entry which is preliminary data.</text>
</comment>
<accession>A0A9W7UQT0</accession>
<dbReference type="Pfam" id="PF00005">
    <property type="entry name" value="ABC_tran"/>
    <property type="match status" value="1"/>
</dbReference>
<dbReference type="GO" id="GO:0022857">
    <property type="term" value="F:transmembrane transporter activity"/>
    <property type="evidence" value="ECO:0007669"/>
    <property type="project" value="TreeGrafter"/>
</dbReference>
<dbReference type="InterPro" id="IPR017911">
    <property type="entry name" value="MacB-like_ATP-bd"/>
</dbReference>
<dbReference type="GO" id="GO:0005886">
    <property type="term" value="C:plasma membrane"/>
    <property type="evidence" value="ECO:0007669"/>
    <property type="project" value="TreeGrafter"/>
</dbReference>
<dbReference type="GO" id="GO:0098796">
    <property type="term" value="C:membrane protein complex"/>
    <property type="evidence" value="ECO:0007669"/>
    <property type="project" value="UniProtKB-ARBA"/>
</dbReference>
<dbReference type="SUPFAM" id="SSF52540">
    <property type="entry name" value="P-loop containing nucleoside triphosphate hydrolases"/>
    <property type="match status" value="1"/>
</dbReference>
<dbReference type="Proteomes" id="UP000323321">
    <property type="component" value="Unassembled WGS sequence"/>
</dbReference>
<evidence type="ECO:0000313" key="7">
    <source>
        <dbReference type="Proteomes" id="UP000323321"/>
    </source>
</evidence>
<keyword evidence="2" id="KW-0813">Transport</keyword>
<proteinExistence type="inferred from homology"/>
<organism evidence="6 7">
    <name type="scientific">Bacillus cereus</name>
    <dbReference type="NCBI Taxonomy" id="1396"/>
    <lineage>
        <taxon>Bacteria</taxon>
        <taxon>Bacillati</taxon>
        <taxon>Bacillota</taxon>
        <taxon>Bacilli</taxon>
        <taxon>Bacillales</taxon>
        <taxon>Bacillaceae</taxon>
        <taxon>Bacillus</taxon>
        <taxon>Bacillus cereus group</taxon>
    </lineage>
</organism>
<dbReference type="GO" id="GO:0016887">
    <property type="term" value="F:ATP hydrolysis activity"/>
    <property type="evidence" value="ECO:0007669"/>
    <property type="project" value="InterPro"/>
</dbReference>
<dbReference type="InterPro" id="IPR003593">
    <property type="entry name" value="AAA+_ATPase"/>
</dbReference>
<evidence type="ECO:0000313" key="6">
    <source>
        <dbReference type="EMBL" id="KAA6462755.1"/>
    </source>
</evidence>
<name>A0A9W7UQT0_BACCE</name>
<dbReference type="PANTHER" id="PTHR24220">
    <property type="entry name" value="IMPORT ATP-BINDING PROTEIN"/>
    <property type="match status" value="1"/>
</dbReference>
<evidence type="ECO:0000256" key="2">
    <source>
        <dbReference type="ARBA" id="ARBA00022448"/>
    </source>
</evidence>
<dbReference type="FunFam" id="3.40.50.300:FF:000032">
    <property type="entry name" value="Export ABC transporter ATP-binding protein"/>
    <property type="match status" value="1"/>
</dbReference>
<protein>
    <submittedName>
        <fullName evidence="6">ABC transporter ATP-binding protein</fullName>
    </submittedName>
</protein>
<dbReference type="PROSITE" id="PS50893">
    <property type="entry name" value="ABC_TRANSPORTER_2"/>
    <property type="match status" value="1"/>
</dbReference>